<gene>
    <name evidence="1" type="ORF">CBX91_16985</name>
</gene>
<sequence>MSSLVATKTPFPAGSDVTDVDDGDSTVTAGSFWPVINLKDLRLAARITGGVTTSRLMHVTTEAVGHVIEQLEEWQINQQGLGYEALKNVPAVEINGESVKVYRYRRAVYSIARALVIEGYRDVDTTPKGDKDAAALDLQREDLWRDARWGIADIQRKPRVYAELC</sequence>
<comment type="caution">
    <text evidence="1">The sequence shown here is derived from an EMBL/GenBank/DDBJ whole genome shotgun (WGS) entry which is preliminary data.</text>
</comment>
<dbReference type="AlphaFoldDB" id="A0A634F888"/>
<dbReference type="Pfam" id="PF05926">
    <property type="entry name" value="Phage_GPL"/>
    <property type="match status" value="1"/>
</dbReference>
<accession>A0A634F888</accession>
<protein>
    <submittedName>
        <fullName evidence="1">Capsid assembly protein</fullName>
    </submittedName>
</protein>
<proteinExistence type="predicted"/>
<reference evidence="1" key="1">
    <citation type="submission" date="2018-07" db="EMBL/GenBank/DDBJ databases">
        <authorList>
            <consortium name="PulseNet: The National Subtyping Network for Foodborne Disease Surveillance"/>
            <person name="Tarr C.L."/>
            <person name="Trees E."/>
            <person name="Katz L.S."/>
            <person name="Carleton-Romer H.A."/>
            <person name="Stroika S."/>
            <person name="Kucerova Z."/>
            <person name="Roache K.F."/>
            <person name="Sabol A.L."/>
            <person name="Besser J."/>
            <person name="Gerner-Smidt P."/>
        </authorList>
    </citation>
    <scope>NUCLEOTIDE SEQUENCE</scope>
    <source>
        <strain evidence="1">2014K-0489</strain>
    </source>
</reference>
<evidence type="ECO:0000313" key="1">
    <source>
        <dbReference type="EMBL" id="EDH4585729.1"/>
    </source>
</evidence>
<dbReference type="InterPro" id="IPR009225">
    <property type="entry name" value="Phage_head_completion_GpL"/>
</dbReference>
<organism evidence="1">
    <name type="scientific">Salmonella enterica</name>
    <name type="common">Salmonella choleraesuis</name>
    <dbReference type="NCBI Taxonomy" id="28901"/>
    <lineage>
        <taxon>Bacteria</taxon>
        <taxon>Pseudomonadati</taxon>
        <taxon>Pseudomonadota</taxon>
        <taxon>Gammaproteobacteria</taxon>
        <taxon>Enterobacterales</taxon>
        <taxon>Enterobacteriaceae</taxon>
        <taxon>Salmonella</taxon>
    </lineage>
</organism>
<name>A0A634F888_SALER</name>
<dbReference type="EMBL" id="AAMHSF010000010">
    <property type="protein sequence ID" value="EDH4585729.1"/>
    <property type="molecule type" value="Genomic_DNA"/>
</dbReference>